<accession>A0A0E1NI68</accession>
<dbReference type="Proteomes" id="UP000048841">
    <property type="component" value="Unassembled WGS sequence"/>
</dbReference>
<dbReference type="PANTHER" id="PTHR37461:SF1">
    <property type="entry name" value="ANTI-SIGMA-K FACTOR RSKA"/>
    <property type="match status" value="1"/>
</dbReference>
<feature type="transmembrane region" description="Helical" evidence="2">
    <location>
        <begin position="88"/>
        <end position="107"/>
    </location>
</feature>
<dbReference type="KEGG" id="yet:CH48_3032"/>
<keyword evidence="2" id="KW-1133">Transmembrane helix</keyword>
<evidence type="ECO:0000256" key="2">
    <source>
        <dbReference type="SAM" id="Phobius"/>
    </source>
</evidence>
<proteinExistence type="predicted"/>
<reference evidence="5 6" key="1">
    <citation type="submission" date="2015-03" db="EMBL/GenBank/DDBJ databases">
        <authorList>
            <consortium name="Pathogen Informatics"/>
            <person name="Murphy D."/>
        </authorList>
    </citation>
    <scope>NUCLEOTIDE SEQUENCE [LARGE SCALE GENOMIC DNA]</scope>
    <source>
        <strain evidence="5 6">IP05342</strain>
    </source>
</reference>
<dbReference type="Proteomes" id="UP000041601">
    <property type="component" value="Unassembled WGS sequence"/>
</dbReference>
<gene>
    <name evidence="4" type="ORF">ERS137941_00010</name>
    <name evidence="5" type="ORF">ERS137959_02945</name>
</gene>
<dbReference type="EMBL" id="CPXJ01000037">
    <property type="protein sequence ID" value="CNE08078.1"/>
    <property type="molecule type" value="Genomic_DNA"/>
</dbReference>
<dbReference type="GO" id="GO:0006417">
    <property type="term" value="P:regulation of translation"/>
    <property type="evidence" value="ECO:0007669"/>
    <property type="project" value="TreeGrafter"/>
</dbReference>
<evidence type="ECO:0000313" key="6">
    <source>
        <dbReference type="Proteomes" id="UP000041601"/>
    </source>
</evidence>
<keyword evidence="6" id="KW-1185">Reference proteome</keyword>
<evidence type="ECO:0000256" key="1">
    <source>
        <dbReference type="SAM" id="MobiDB-lite"/>
    </source>
</evidence>
<dbReference type="PATRIC" id="fig|630.129.peg.1383"/>
<evidence type="ECO:0000313" key="7">
    <source>
        <dbReference type="Proteomes" id="UP000048841"/>
    </source>
</evidence>
<dbReference type="InterPro" id="IPR051474">
    <property type="entry name" value="Anti-sigma-K/W_factor"/>
</dbReference>
<evidence type="ECO:0000313" key="4">
    <source>
        <dbReference type="EMBL" id="CFQ49779.1"/>
    </source>
</evidence>
<reference evidence="4 7" key="2">
    <citation type="submission" date="2015-03" db="EMBL/GenBank/DDBJ databases">
        <authorList>
            <person name="Murphy D."/>
        </authorList>
    </citation>
    <scope>NUCLEOTIDE SEQUENCE [LARGE SCALE GENOMIC DNA]</scope>
    <source>
        <strain evidence="4 7">IP26249</strain>
    </source>
</reference>
<name>A0A0E1NI68_YEREN</name>
<feature type="region of interest" description="Disordered" evidence="1">
    <location>
        <begin position="201"/>
        <end position="221"/>
    </location>
</feature>
<organism evidence="4 7">
    <name type="scientific">Yersinia enterocolitica</name>
    <dbReference type="NCBI Taxonomy" id="630"/>
    <lineage>
        <taxon>Bacteria</taxon>
        <taxon>Pseudomonadati</taxon>
        <taxon>Pseudomonadota</taxon>
        <taxon>Gammaproteobacteria</taxon>
        <taxon>Enterobacterales</taxon>
        <taxon>Yersiniaceae</taxon>
        <taxon>Yersinia</taxon>
    </lineage>
</organism>
<dbReference type="InterPro" id="IPR018764">
    <property type="entry name" value="RskA_C"/>
</dbReference>
<dbReference type="EMBL" id="CGBR01000001">
    <property type="protein sequence ID" value="CFQ49779.1"/>
    <property type="molecule type" value="Genomic_DNA"/>
</dbReference>
<protein>
    <submittedName>
        <fullName evidence="4 5">Anti-sigmaE protein</fullName>
    </submittedName>
</protein>
<sequence>MKNRREYDSALAAEYALGTLRGLARMRFERRVRRDPRLAADVASWQSLFTQLDNQLAPLEPPERVWKRLELQLPPINIRHMKRNPWSYAGWAVAAGLAAILLIPRLLVEPPTAIPVAVLSNSQQSGQWVVSLDKSTRSLTLTPLNPVTVSDTNSLELWSIPAGEKPHSLGLLNTQGPTQLTLAENQLAGNSLLAISLEPHGGSPTGQPTGAVLFSGPLQNL</sequence>
<dbReference type="Pfam" id="PF10099">
    <property type="entry name" value="RskA_C"/>
    <property type="match status" value="1"/>
</dbReference>
<dbReference type="RefSeq" id="WP_013649587.1">
    <property type="nucleotide sequence ID" value="NZ_CGBR01000001.1"/>
</dbReference>
<evidence type="ECO:0000313" key="5">
    <source>
        <dbReference type="EMBL" id="CNE08078.1"/>
    </source>
</evidence>
<feature type="domain" description="Anti-sigma K factor RskA C-terminal" evidence="3">
    <location>
        <begin position="91"/>
        <end position="212"/>
    </location>
</feature>
<dbReference type="AlphaFoldDB" id="A0A0E1NI68"/>
<dbReference type="GO" id="GO:0016989">
    <property type="term" value="F:sigma factor antagonist activity"/>
    <property type="evidence" value="ECO:0007669"/>
    <property type="project" value="TreeGrafter"/>
</dbReference>
<keyword evidence="2" id="KW-0812">Transmembrane</keyword>
<dbReference type="PANTHER" id="PTHR37461">
    <property type="entry name" value="ANTI-SIGMA-K FACTOR RSKA"/>
    <property type="match status" value="1"/>
</dbReference>
<keyword evidence="2" id="KW-0472">Membrane</keyword>
<evidence type="ECO:0000259" key="3">
    <source>
        <dbReference type="Pfam" id="PF10099"/>
    </source>
</evidence>
<dbReference type="GO" id="GO:0005886">
    <property type="term" value="C:plasma membrane"/>
    <property type="evidence" value="ECO:0007669"/>
    <property type="project" value="InterPro"/>
</dbReference>